<comment type="subcellular location">
    <subcellularLocation>
        <location evidence="1">Endoplasmic reticulum</location>
    </subcellularLocation>
    <subcellularLocation>
        <location evidence="6">Golgi apparatus membrane</location>
    </subcellularLocation>
</comment>
<dbReference type="GO" id="GO:0016192">
    <property type="term" value="P:vesicle-mediated transport"/>
    <property type="evidence" value="ECO:0007669"/>
    <property type="project" value="UniProtKB-KW"/>
</dbReference>
<dbReference type="GO" id="GO:0012507">
    <property type="term" value="C:ER to Golgi transport vesicle membrane"/>
    <property type="evidence" value="ECO:0007669"/>
    <property type="project" value="TreeGrafter"/>
</dbReference>
<feature type="region of interest" description="Disordered" evidence="7">
    <location>
        <begin position="1065"/>
        <end position="1118"/>
    </location>
</feature>
<dbReference type="PANTHER" id="PTHR13402">
    <property type="entry name" value="RGPR-RELATED"/>
    <property type="match status" value="1"/>
</dbReference>
<keyword evidence="6" id="KW-0333">Golgi apparatus</keyword>
<dbReference type="Gene3D" id="1.25.40.1030">
    <property type="match status" value="1"/>
</dbReference>
<evidence type="ECO:0000256" key="1">
    <source>
        <dbReference type="ARBA" id="ARBA00004240"/>
    </source>
</evidence>
<dbReference type="PANTHER" id="PTHR13402:SF6">
    <property type="entry name" value="SECRETORY 16, ISOFORM I"/>
    <property type="match status" value="1"/>
</dbReference>
<dbReference type="GO" id="GO:0015031">
    <property type="term" value="P:protein transport"/>
    <property type="evidence" value="ECO:0007669"/>
    <property type="project" value="UniProtKB-KW"/>
</dbReference>
<dbReference type="EMBL" id="JAGYWB010000013">
    <property type="protein sequence ID" value="KAI0500985.1"/>
    <property type="molecule type" value="Genomic_DNA"/>
</dbReference>
<evidence type="ECO:0000256" key="5">
    <source>
        <dbReference type="ARBA" id="ARBA00022892"/>
    </source>
</evidence>
<keyword evidence="5 6" id="KW-0931">ER-Golgi transport</keyword>
<proteinExistence type="inferred from homology"/>
<comment type="similarity">
    <text evidence="2 6">Belongs to the SEC16 family.</text>
</comment>
<evidence type="ECO:0000313" key="10">
    <source>
        <dbReference type="EMBL" id="KAI0500985.1"/>
    </source>
</evidence>
<feature type="region of interest" description="Disordered" evidence="7">
    <location>
        <begin position="1370"/>
        <end position="1398"/>
    </location>
</feature>
<feature type="compositionally biased region" description="Polar residues" evidence="7">
    <location>
        <begin position="1195"/>
        <end position="1205"/>
    </location>
</feature>
<evidence type="ECO:0000256" key="6">
    <source>
        <dbReference type="RuleBase" id="RU364101"/>
    </source>
</evidence>
<dbReference type="InterPro" id="IPR024298">
    <property type="entry name" value="Sec16_Sec23-bd"/>
</dbReference>
<dbReference type="OrthoDB" id="8918678at2759"/>
<organism evidence="10 11">
    <name type="scientific">Dendrobium nobile</name>
    <name type="common">Orchid</name>
    <dbReference type="NCBI Taxonomy" id="94219"/>
    <lineage>
        <taxon>Eukaryota</taxon>
        <taxon>Viridiplantae</taxon>
        <taxon>Streptophyta</taxon>
        <taxon>Embryophyta</taxon>
        <taxon>Tracheophyta</taxon>
        <taxon>Spermatophyta</taxon>
        <taxon>Magnoliopsida</taxon>
        <taxon>Liliopsida</taxon>
        <taxon>Asparagales</taxon>
        <taxon>Orchidaceae</taxon>
        <taxon>Epidendroideae</taxon>
        <taxon>Malaxideae</taxon>
        <taxon>Dendrobiinae</taxon>
        <taxon>Dendrobium</taxon>
    </lineage>
</organism>
<dbReference type="CDD" id="cd09233">
    <property type="entry name" value="ACE1-Sec16-like"/>
    <property type="match status" value="1"/>
</dbReference>
<dbReference type="Proteomes" id="UP000829196">
    <property type="component" value="Unassembled WGS sequence"/>
</dbReference>
<evidence type="ECO:0000259" key="8">
    <source>
        <dbReference type="Pfam" id="PF12931"/>
    </source>
</evidence>
<feature type="region of interest" description="Disordered" evidence="7">
    <location>
        <begin position="54"/>
        <end position="83"/>
    </location>
</feature>
<feature type="compositionally biased region" description="Low complexity" evidence="7">
    <location>
        <begin position="139"/>
        <end position="150"/>
    </location>
</feature>
<dbReference type="GO" id="GO:0070971">
    <property type="term" value="C:endoplasmic reticulum exit site"/>
    <property type="evidence" value="ECO:0007669"/>
    <property type="project" value="TreeGrafter"/>
</dbReference>
<gene>
    <name evidence="10" type="ORF">KFK09_019203</name>
</gene>
<protein>
    <recommendedName>
        <fullName evidence="6">Protein transport protein sec16</fullName>
    </recommendedName>
</protein>
<keyword evidence="11" id="KW-1185">Reference proteome</keyword>
<feature type="region of interest" description="Disordered" evidence="7">
    <location>
        <begin position="130"/>
        <end position="150"/>
    </location>
</feature>
<dbReference type="Pfam" id="PF12932">
    <property type="entry name" value="Sec16"/>
    <property type="match status" value="1"/>
</dbReference>
<keyword evidence="6" id="KW-0472">Membrane</keyword>
<feature type="domain" description="Sec16 central conserved" evidence="9">
    <location>
        <begin position="560"/>
        <end position="677"/>
    </location>
</feature>
<dbReference type="InterPro" id="IPR024340">
    <property type="entry name" value="Sec16_CCD"/>
</dbReference>
<evidence type="ECO:0000256" key="2">
    <source>
        <dbReference type="ARBA" id="ARBA00005927"/>
    </source>
</evidence>
<comment type="caution">
    <text evidence="10">The sequence shown here is derived from an EMBL/GenBank/DDBJ whole genome shotgun (WGS) entry which is preliminary data.</text>
</comment>
<feature type="compositionally biased region" description="Polar residues" evidence="7">
    <location>
        <begin position="1370"/>
        <end position="1385"/>
    </location>
</feature>
<dbReference type="GO" id="GO:0000139">
    <property type="term" value="C:Golgi membrane"/>
    <property type="evidence" value="ECO:0007669"/>
    <property type="project" value="UniProtKB-SubCell"/>
</dbReference>
<keyword evidence="4 6" id="KW-0256">Endoplasmic reticulum</keyword>
<feature type="domain" description="Sec16 Sec23-binding" evidence="8">
    <location>
        <begin position="734"/>
        <end position="1018"/>
    </location>
</feature>
<sequence>MASPPMLPVEDQTDEDFFDRLVEDEFSVTGLREGSIEVDRSFLETGVAGERLKLEDSDDTRVSSVEEDELENRTNRASQNPKEGVEWMASVESSNLLLGACEAETVVSEERVTDVGSSLLSFEVGSGRPSELKSEIRSSDSSVEQSGGSKSAGVKEVQWSAFCADSQQFSFSDVEPFSDFLLENSDVSTNQENRNGDLKSNFFDNAVAGHGKDLVSSEQQDSYIYGTDNGYSTDANDPKYWENLYPGWKFDASTGQWYQVDGNDAVAAQSDNYDATDVNVQESFRNDHLGDGSGFISGKAAQVSYSQQNSSLMVGGVAEDCKTSIASSCNQHSQSSNCYPPNMVFDPQYPGWYFDTNTQQWYTLDEYAQSIQQTSHSVQGQVIGDMNTCNGFIGEASSSFYGDVGPLEQNGIQGQGNQNLAHSWDVLTNKFAQQNIHQFDANDNGNMSFSGNQQMMNFYDPKLQEMNNPSQKVSFNSWSTFPSVYSNSKASAGFQNFVPAESMQLNQPKAEQSLQSHLSQSFYAEENSLNYHGQQFYSTSYPNTSYAGNEGRSSAGRPPHALVTFGFGGKLVVMKDPNTSGMNTGFDNKEASEGAVSILNLMEVVKDQAEIAGDYFHSLSHHSFPGPLVGGNASTKDVYKWIDESITHCESPTLDPKKGKMLKLLLSLLKISCQHYGKLRSPFGSGLSLEEDDGPESSVTKLFASARADVPHLSHFMQSIPSAANIQATSIEMQNLLVSGKRKEALQCAQEGQLWGPALVLAAQLGEKFYVDTVKQMAHRLLICGSPLRTLCLLIAGQPADVFATESSAIGSFPSTANGYEQPSKVQSNYMLDDWEENLAIITANRTKDDELVVIHLGDCLWKERGEVTAAHTCYLAAEANFESYSDSARLCLIGADHWKYPRTYASPDAIQRTELYEYAKVLGNSQFVLHPFQPYKLIYANMLAEIGKTSDSLRFCQASMKLLRNSTRTPEVEIWKSLLSSLEERLSAHQQGGYGENLAPAKLVGKLFTSIDRSIHRMMGAPSSLPPMPQNNANGKGSHLVSPKVVNSQSTMAMSTLIPSASVDGMSEWTTDSGRKSLHSRSISEPDFGRTPKQDAKNRSSSGDAQNKTSPSRFGRIGSQFFQKTVSWVSRSRSDRQAKLGESNKFYYDEKLKRWVEEGAEPPEEVTLPPPPKITSFQNGTTEYNINNALKNQNLTANRGSETKSPIPSESSGIPPMSPSPSQFSARRMGGVRSRYVDTFNKGSDSLSNSFQSPSAPAAKPAAAAAKFFVPAAPSNEDVVNASGAGIPETGTDGDLSTSLGTEISFNSPSPPPPPSSTIERLPSMTNIDPYMNKETTTSLQNGNGFLSHSPMITSNAKFNEITPFFPSNPGSVHSSSLLQQFNVGSPGEDLDEVELS</sequence>
<dbReference type="Pfam" id="PF12931">
    <property type="entry name" value="TPR_Sec16"/>
    <property type="match status" value="1"/>
</dbReference>
<keyword evidence="6" id="KW-0653">Protein transport</keyword>
<accession>A0A8T3B3C8</accession>
<evidence type="ECO:0000256" key="7">
    <source>
        <dbReference type="SAM" id="MobiDB-lite"/>
    </source>
</evidence>
<dbReference type="GO" id="GO:0007030">
    <property type="term" value="P:Golgi organization"/>
    <property type="evidence" value="ECO:0007669"/>
    <property type="project" value="TreeGrafter"/>
</dbReference>
<evidence type="ECO:0000256" key="4">
    <source>
        <dbReference type="ARBA" id="ARBA00022824"/>
    </source>
</evidence>
<feature type="compositionally biased region" description="Polar residues" evidence="7">
    <location>
        <begin position="1100"/>
        <end position="1113"/>
    </location>
</feature>
<evidence type="ECO:0000313" key="11">
    <source>
        <dbReference type="Proteomes" id="UP000829196"/>
    </source>
</evidence>
<evidence type="ECO:0000256" key="3">
    <source>
        <dbReference type="ARBA" id="ARBA00022448"/>
    </source>
</evidence>
<evidence type="ECO:0000259" key="9">
    <source>
        <dbReference type="Pfam" id="PF12932"/>
    </source>
</evidence>
<feature type="compositionally biased region" description="Basic and acidic residues" evidence="7">
    <location>
        <begin position="1083"/>
        <end position="1099"/>
    </location>
</feature>
<keyword evidence="3 6" id="KW-0813">Transport</keyword>
<feature type="region of interest" description="Disordered" evidence="7">
    <location>
        <begin position="1195"/>
        <end position="1230"/>
    </location>
</feature>
<dbReference type="GO" id="GO:0070973">
    <property type="term" value="P:protein localization to endoplasmic reticulum exit site"/>
    <property type="evidence" value="ECO:0007669"/>
    <property type="project" value="TreeGrafter"/>
</dbReference>
<name>A0A8T3B3C8_DENNO</name>
<reference evidence="10" key="1">
    <citation type="journal article" date="2022" name="Front. Genet.">
        <title>Chromosome-Scale Assembly of the Dendrobium nobile Genome Provides Insights Into the Molecular Mechanism of the Biosynthesis of the Medicinal Active Ingredient of Dendrobium.</title>
        <authorList>
            <person name="Xu Q."/>
            <person name="Niu S.-C."/>
            <person name="Li K.-L."/>
            <person name="Zheng P.-J."/>
            <person name="Zhang X.-J."/>
            <person name="Jia Y."/>
            <person name="Liu Y."/>
            <person name="Niu Y.-X."/>
            <person name="Yu L.-H."/>
            <person name="Chen D.-F."/>
            <person name="Zhang G.-Q."/>
        </authorList>
    </citation>
    <scope>NUCLEOTIDE SEQUENCE</scope>
    <source>
        <tissue evidence="10">Leaf</tissue>
    </source>
</reference>
<feature type="region of interest" description="Disordered" evidence="7">
    <location>
        <begin position="1021"/>
        <end position="1043"/>
    </location>
</feature>
<feature type="compositionally biased region" description="Low complexity" evidence="7">
    <location>
        <begin position="1206"/>
        <end position="1216"/>
    </location>
</feature>